<evidence type="ECO:0000313" key="2">
    <source>
        <dbReference type="Proteomes" id="UP001063166"/>
    </source>
</evidence>
<comment type="caution">
    <text evidence="1">The sequence shown here is derived from an EMBL/GenBank/DDBJ whole genome shotgun (WGS) entry which is preliminary data.</text>
</comment>
<dbReference type="EMBL" id="BRPK01000009">
    <property type="protein sequence ID" value="GLB40953.1"/>
    <property type="molecule type" value="Genomic_DNA"/>
</dbReference>
<protein>
    <submittedName>
        <fullName evidence="1">Uncharacterized protein</fullName>
    </submittedName>
</protein>
<sequence>MPLLQFSQSKIIVSALMMRLIYKTYHYTRSEETGQMLFLKPPSLLAMAFLCGRPSDNDGRLDMDQKTLAWTIRAACGWRYPCSSTCSPGFIPYPRIVVYPNSSETDCHTIAVISRGHSSYIPKHPTGSLIRWRINLSFRSSFDRRAPSALGDRRDLRRLISPPLGSRSPPSFGNT</sequence>
<proteinExistence type="predicted"/>
<accession>A0A9P3PSU9</accession>
<reference evidence="1" key="1">
    <citation type="submission" date="2022-07" db="EMBL/GenBank/DDBJ databases">
        <title>The genome of Lyophyllum shimeji provides insight into the initial evolution of ectomycorrhizal fungal genome.</title>
        <authorList>
            <person name="Kobayashi Y."/>
            <person name="Shibata T."/>
            <person name="Hirakawa H."/>
            <person name="Shigenobu S."/>
            <person name="Nishiyama T."/>
            <person name="Yamada A."/>
            <person name="Hasebe M."/>
            <person name="Kawaguchi M."/>
        </authorList>
    </citation>
    <scope>NUCLEOTIDE SEQUENCE</scope>
    <source>
        <strain evidence="1">AT787</strain>
    </source>
</reference>
<name>A0A9P3PSU9_LYOSH</name>
<organism evidence="1 2">
    <name type="scientific">Lyophyllum shimeji</name>
    <name type="common">Hon-shimeji</name>
    <name type="synonym">Tricholoma shimeji</name>
    <dbReference type="NCBI Taxonomy" id="47721"/>
    <lineage>
        <taxon>Eukaryota</taxon>
        <taxon>Fungi</taxon>
        <taxon>Dikarya</taxon>
        <taxon>Basidiomycota</taxon>
        <taxon>Agaricomycotina</taxon>
        <taxon>Agaricomycetes</taxon>
        <taxon>Agaricomycetidae</taxon>
        <taxon>Agaricales</taxon>
        <taxon>Tricholomatineae</taxon>
        <taxon>Lyophyllaceae</taxon>
        <taxon>Lyophyllum</taxon>
    </lineage>
</organism>
<keyword evidence="2" id="KW-1185">Reference proteome</keyword>
<evidence type="ECO:0000313" key="1">
    <source>
        <dbReference type="EMBL" id="GLB40953.1"/>
    </source>
</evidence>
<gene>
    <name evidence="1" type="ORF">LshimejAT787_0901680</name>
</gene>
<dbReference type="Proteomes" id="UP001063166">
    <property type="component" value="Unassembled WGS sequence"/>
</dbReference>
<dbReference type="AlphaFoldDB" id="A0A9P3PSU9"/>